<protein>
    <submittedName>
        <fullName evidence="3">VacJ family lipoprotein</fullName>
    </submittedName>
</protein>
<comment type="similarity">
    <text evidence="1">Belongs to the MlaA family.</text>
</comment>
<sequence length="259" mass="28669">MMAVENRSHRLARWAALAATSLLLGCASHPDRVVDERDPLEPFNRAVFRFNTDFDKAFLRPVAVGYRKVTPEQVDRGVTNFFNNLADVTSIANNVLQFKMSRAGSDVGRVFINTTVGLLGFVDVATNVGLPSYKEDFDQTLGYWGLEPGAYLVLPILGPSTMRGTIGFAGDVVTDPLFNLRDDKIHWGLVGLRVVDRRADLLTAGDILEDAAIDPYSFLRDAYLQRRLNLVYDGNPPAQQGQDDFWDEVDFGTPAPASN</sequence>
<organism evidence="3 4">
    <name type="scientific">Thiorhodococcus minor</name>
    <dbReference type="NCBI Taxonomy" id="57489"/>
    <lineage>
        <taxon>Bacteria</taxon>
        <taxon>Pseudomonadati</taxon>
        <taxon>Pseudomonadota</taxon>
        <taxon>Gammaproteobacteria</taxon>
        <taxon>Chromatiales</taxon>
        <taxon>Chromatiaceae</taxon>
        <taxon>Thiorhodococcus</taxon>
    </lineage>
</organism>
<evidence type="ECO:0000313" key="4">
    <source>
        <dbReference type="Proteomes" id="UP000483379"/>
    </source>
</evidence>
<keyword evidence="4" id="KW-1185">Reference proteome</keyword>
<dbReference type="PANTHER" id="PTHR30035">
    <property type="entry name" value="LIPOPROTEIN VACJ-RELATED"/>
    <property type="match status" value="1"/>
</dbReference>
<dbReference type="InterPro" id="IPR007428">
    <property type="entry name" value="MlaA"/>
</dbReference>
<dbReference type="Pfam" id="PF04333">
    <property type="entry name" value="MlaA"/>
    <property type="match status" value="1"/>
</dbReference>
<keyword evidence="2" id="KW-0732">Signal</keyword>
<evidence type="ECO:0000313" key="3">
    <source>
        <dbReference type="EMBL" id="NEV63572.1"/>
    </source>
</evidence>
<dbReference type="GO" id="GO:0120010">
    <property type="term" value="P:intermembrane phospholipid transfer"/>
    <property type="evidence" value="ECO:0007669"/>
    <property type="project" value="TreeGrafter"/>
</dbReference>
<dbReference type="AlphaFoldDB" id="A0A6M0K1C7"/>
<dbReference type="Proteomes" id="UP000483379">
    <property type="component" value="Unassembled WGS sequence"/>
</dbReference>
<evidence type="ECO:0000256" key="2">
    <source>
        <dbReference type="ARBA" id="ARBA00022729"/>
    </source>
</evidence>
<accession>A0A6M0K1C7</accession>
<proteinExistence type="inferred from homology"/>
<keyword evidence="3" id="KW-0449">Lipoprotein</keyword>
<evidence type="ECO:0000256" key="1">
    <source>
        <dbReference type="ARBA" id="ARBA00010634"/>
    </source>
</evidence>
<dbReference type="PROSITE" id="PS51257">
    <property type="entry name" value="PROKAR_LIPOPROTEIN"/>
    <property type="match status" value="1"/>
</dbReference>
<comment type="caution">
    <text evidence="3">The sequence shown here is derived from an EMBL/GenBank/DDBJ whole genome shotgun (WGS) entry which is preliminary data.</text>
</comment>
<reference evidence="3 4" key="1">
    <citation type="submission" date="2020-02" db="EMBL/GenBank/DDBJ databases">
        <title>Genome sequences of Thiorhodococcus mannitoliphagus and Thiorhodococcus minor, purple sulfur photosynthetic bacteria in the gammaproteobacterial family, Chromatiaceae.</title>
        <authorList>
            <person name="Aviles F.A."/>
            <person name="Meyer T.E."/>
            <person name="Kyndt J.A."/>
        </authorList>
    </citation>
    <scope>NUCLEOTIDE SEQUENCE [LARGE SCALE GENOMIC DNA]</scope>
    <source>
        <strain evidence="3 4">DSM 11518</strain>
    </source>
</reference>
<gene>
    <name evidence="3" type="ORF">G3446_17030</name>
</gene>
<dbReference type="PANTHER" id="PTHR30035:SF3">
    <property type="entry name" value="INTERMEMBRANE PHOSPHOLIPID TRANSPORT SYSTEM LIPOPROTEIN MLAA"/>
    <property type="match status" value="1"/>
</dbReference>
<name>A0A6M0K1C7_9GAMM</name>
<dbReference type="PRINTS" id="PR01805">
    <property type="entry name" value="VACJLIPOPROT"/>
</dbReference>
<dbReference type="EMBL" id="JAAIJQ010000055">
    <property type="protein sequence ID" value="NEV63572.1"/>
    <property type="molecule type" value="Genomic_DNA"/>
</dbReference>
<dbReference type="GO" id="GO:0016020">
    <property type="term" value="C:membrane"/>
    <property type="evidence" value="ECO:0007669"/>
    <property type="project" value="InterPro"/>
</dbReference>